<gene>
    <name evidence="1" type="ORF">TBRA_LOCUS8505</name>
</gene>
<accession>A0A6H5IFC8</accession>
<name>A0A6H5IFC8_9HYME</name>
<proteinExistence type="predicted"/>
<evidence type="ECO:0000313" key="1">
    <source>
        <dbReference type="EMBL" id="CAB0036645.1"/>
    </source>
</evidence>
<sequence length="1135" mass="128324">MGFRSAKCWPKSVVHRRVGRRGGGGCVSSGMQQRLHASACRNRASQLSTAPRARGREADWEFRFDPCQLALLLLLPLPRICLLLMAYLAAAPLTATKSREQGEKPKQVTSCEPRGSGVAFSCKSLAAEAAASPMTRSRENNKALRRVKLYGCTYEIYYGARTENAIPTRTLLSVYARPRPLSEQSPRARQKEAPSPCFGRLFATPSINLPSNSARCECIATESNTRAQRLPPPRENSIFDSEAINCDKSPGAHFARRARGEHEAKEKLWQERRMEVDACAAGNMRKLELDRACIDRCTQRTRHLSASVGVLETAERKQFCIGNCHGNWSAEMEAGVGRSRHAPRTVAAVRLCGRPIDSWPAERLTTCQEASNTLRAAEQTTRDKRFVGGRLGRQRSPRSALLLSLLRLARDRLAWVREVAANAGRSCPRRFGVDFRSRALSTLERVRTSSCTLRRVLLVGLELKKAPRRTDSSYVPNQFVALVLFQRFVEAIVRLRSEYAMLHGIICAAPCLSVGVYRQRDYTISLRAEQLKKLKLNFALSRAQLLYLSDLQRYLYTSFCSKASGEKNKTMFKLLCQIEFARDPFSVKAPRLPWELYLLSKLKICQYIDAQPHLARIYRVGIKSKMDERKKLEQVVDRGAARPSIGSHAAIIKFIENQTQFDSQQGECPGGVNKWLNGIIRRTTIISGCLLYGGLCSGKLSMRRATNLCSLYTRLRARTICRASSRYAGRIRSLIARICLLRVAYTVAHLLLLYTYKQAATSSRLNPLGQAAIIISARKNMAIVPYRAAVTLFLVLFDPSLSRTSIVYTGCEIEIIRQARAHPKRSLTTAEPPKLLLVRSRVSARQRTGREFLINALQLRSGRVYQAMLMRRPIGTCDSDFSSNPYLWQWRRQSFSCENSNTEKFIKNLIYATLFQFKSATSQDCAHDVDHDFALSSIWRIRSWKIREAKVSEKCGENETIKSERYSMHLFKNQVAALTTTSHYLDKAKKIFHLAKHLLRPVGGTVWPRTYRTMSSRALSSSGSFIQECQYCIPSTLPPGNTRSIVLFTEELWERCRQDGSSEKSLSTLTKSQNKEIRLRKKRTTDRKNFVDASVSFLQVKDPTRHRFYFHQSVVDSPGCLGTVDNILITELNTK</sequence>
<protein>
    <submittedName>
        <fullName evidence="1">Uncharacterized protein</fullName>
    </submittedName>
</protein>
<evidence type="ECO:0000313" key="2">
    <source>
        <dbReference type="Proteomes" id="UP000479190"/>
    </source>
</evidence>
<feature type="non-terminal residue" evidence="1">
    <location>
        <position position="1135"/>
    </location>
</feature>
<dbReference type="AlphaFoldDB" id="A0A6H5IFC8"/>
<dbReference type="EMBL" id="CADCXV010000824">
    <property type="protein sequence ID" value="CAB0036645.1"/>
    <property type="molecule type" value="Genomic_DNA"/>
</dbReference>
<keyword evidence="2" id="KW-1185">Reference proteome</keyword>
<organism evidence="1 2">
    <name type="scientific">Trichogramma brassicae</name>
    <dbReference type="NCBI Taxonomy" id="86971"/>
    <lineage>
        <taxon>Eukaryota</taxon>
        <taxon>Metazoa</taxon>
        <taxon>Ecdysozoa</taxon>
        <taxon>Arthropoda</taxon>
        <taxon>Hexapoda</taxon>
        <taxon>Insecta</taxon>
        <taxon>Pterygota</taxon>
        <taxon>Neoptera</taxon>
        <taxon>Endopterygota</taxon>
        <taxon>Hymenoptera</taxon>
        <taxon>Apocrita</taxon>
        <taxon>Proctotrupomorpha</taxon>
        <taxon>Chalcidoidea</taxon>
        <taxon>Trichogrammatidae</taxon>
        <taxon>Trichogramma</taxon>
    </lineage>
</organism>
<dbReference type="Proteomes" id="UP000479190">
    <property type="component" value="Unassembled WGS sequence"/>
</dbReference>
<reference evidence="1 2" key="1">
    <citation type="submission" date="2020-02" db="EMBL/GenBank/DDBJ databases">
        <authorList>
            <person name="Ferguson B K."/>
        </authorList>
    </citation>
    <scope>NUCLEOTIDE SEQUENCE [LARGE SCALE GENOMIC DNA]</scope>
</reference>